<name>A0A2P2MWR0_RHIMU</name>
<organism evidence="1">
    <name type="scientific">Rhizophora mucronata</name>
    <name type="common">Asiatic mangrove</name>
    <dbReference type="NCBI Taxonomy" id="61149"/>
    <lineage>
        <taxon>Eukaryota</taxon>
        <taxon>Viridiplantae</taxon>
        <taxon>Streptophyta</taxon>
        <taxon>Embryophyta</taxon>
        <taxon>Tracheophyta</taxon>
        <taxon>Spermatophyta</taxon>
        <taxon>Magnoliopsida</taxon>
        <taxon>eudicotyledons</taxon>
        <taxon>Gunneridae</taxon>
        <taxon>Pentapetalae</taxon>
        <taxon>rosids</taxon>
        <taxon>fabids</taxon>
        <taxon>Malpighiales</taxon>
        <taxon>Rhizophoraceae</taxon>
        <taxon>Rhizophora</taxon>
    </lineage>
</organism>
<evidence type="ECO:0000313" key="1">
    <source>
        <dbReference type="EMBL" id="MBX34647.1"/>
    </source>
</evidence>
<dbReference type="EMBL" id="GGEC01054163">
    <property type="protein sequence ID" value="MBX34647.1"/>
    <property type="molecule type" value="Transcribed_RNA"/>
</dbReference>
<dbReference type="AlphaFoldDB" id="A0A2P2MWR0"/>
<sequence>MFKVCKFGRCAPISAGTWPRNQFCEMSNSPKLILE</sequence>
<proteinExistence type="predicted"/>
<accession>A0A2P2MWR0</accession>
<reference evidence="1" key="1">
    <citation type="submission" date="2018-02" db="EMBL/GenBank/DDBJ databases">
        <title>Rhizophora mucronata_Transcriptome.</title>
        <authorList>
            <person name="Meera S.P."/>
            <person name="Sreeshan A."/>
            <person name="Augustine A."/>
        </authorList>
    </citation>
    <scope>NUCLEOTIDE SEQUENCE</scope>
    <source>
        <tissue evidence="1">Leaf</tissue>
    </source>
</reference>
<protein>
    <submittedName>
        <fullName evidence="1">Uncharacterized protein MANES_14G136500</fullName>
    </submittedName>
</protein>